<feature type="domain" description="Luciferase-like" evidence="2">
    <location>
        <begin position="13"/>
        <end position="323"/>
    </location>
</feature>
<accession>A0A7W7CH32</accession>
<dbReference type="Gene3D" id="3.20.20.30">
    <property type="entry name" value="Luciferase-like domain"/>
    <property type="match status" value="1"/>
</dbReference>
<gene>
    <name evidence="3" type="ORF">HNR67_007192</name>
</gene>
<dbReference type="NCBIfam" id="TIGR03559">
    <property type="entry name" value="F420_Rv3520c"/>
    <property type="match status" value="1"/>
</dbReference>
<evidence type="ECO:0000313" key="4">
    <source>
        <dbReference type="Proteomes" id="UP000533598"/>
    </source>
</evidence>
<dbReference type="InterPro" id="IPR050564">
    <property type="entry name" value="F420-G6PD/mer"/>
</dbReference>
<protein>
    <submittedName>
        <fullName evidence="3">F420-dependent oxidoreductase-like protein</fullName>
    </submittedName>
</protein>
<dbReference type="CDD" id="cd01097">
    <property type="entry name" value="Tetrahydromethanopterin_reductase"/>
    <property type="match status" value="1"/>
</dbReference>
<dbReference type="InterPro" id="IPR036661">
    <property type="entry name" value="Luciferase-like_sf"/>
</dbReference>
<sequence>MKVAATVGYWSAGPPADAAKIIQIADELGFESVWTAEAYGSDVLTPLAWWGASTSRVKLGTGIAQMAARPPTTLAMAAMTLDHLSNGRAIIGIGASNPQVVEGWYGVPYPRPLERTREYIDVMRKVIAREGPVTYEGKHFQLPMPGGSGLGKALKSTLHPLRTDIPIFLAAEGPKNVALAAEIADGWLPLWLSPKTSDEFKASLEEGWAREGARHTAETFEVVGGPYSIIVHDDVEAAADWLRPVLALYAGGMGAKGLNYHHNVIAKAGWHEECERIQDLYLAGDKQAAIAAVPTAMVEDFAIIGPMAKVREEIQRWKETVITTFSINTLQTQHIPQLAEFVLG</sequence>
<evidence type="ECO:0000256" key="1">
    <source>
        <dbReference type="ARBA" id="ARBA00023002"/>
    </source>
</evidence>
<keyword evidence="1" id="KW-0560">Oxidoreductase</keyword>
<evidence type="ECO:0000259" key="2">
    <source>
        <dbReference type="Pfam" id="PF00296"/>
    </source>
</evidence>
<dbReference type="SUPFAM" id="SSF51679">
    <property type="entry name" value="Bacterial luciferase-like"/>
    <property type="match status" value="1"/>
</dbReference>
<dbReference type="Proteomes" id="UP000533598">
    <property type="component" value="Unassembled WGS sequence"/>
</dbReference>
<proteinExistence type="predicted"/>
<dbReference type="InterPro" id="IPR011251">
    <property type="entry name" value="Luciferase-like_dom"/>
</dbReference>
<reference evidence="3 4" key="1">
    <citation type="submission" date="2020-08" db="EMBL/GenBank/DDBJ databases">
        <title>Sequencing the genomes of 1000 actinobacteria strains.</title>
        <authorList>
            <person name="Klenk H.-P."/>
        </authorList>
    </citation>
    <scope>NUCLEOTIDE SEQUENCE [LARGE SCALE GENOMIC DNA]</scope>
    <source>
        <strain evidence="3 4">DSM 44230</strain>
    </source>
</reference>
<keyword evidence="4" id="KW-1185">Reference proteome</keyword>
<name>A0A7W7CH32_9PSEU</name>
<comment type="caution">
    <text evidence="3">The sequence shown here is derived from an EMBL/GenBank/DDBJ whole genome shotgun (WGS) entry which is preliminary data.</text>
</comment>
<dbReference type="Pfam" id="PF00296">
    <property type="entry name" value="Bac_luciferase"/>
    <property type="match status" value="1"/>
</dbReference>
<dbReference type="RefSeq" id="WP_185007358.1">
    <property type="nucleotide sequence ID" value="NZ_BAAAUI010000054.1"/>
</dbReference>
<dbReference type="GO" id="GO:0016705">
    <property type="term" value="F:oxidoreductase activity, acting on paired donors, with incorporation or reduction of molecular oxygen"/>
    <property type="evidence" value="ECO:0007669"/>
    <property type="project" value="InterPro"/>
</dbReference>
<dbReference type="InterPro" id="IPR019951">
    <property type="entry name" value="F420_OxRdatse_Rv3520c_pred"/>
</dbReference>
<dbReference type="AlphaFoldDB" id="A0A7W7CH32"/>
<evidence type="ECO:0000313" key="3">
    <source>
        <dbReference type="EMBL" id="MBB4681074.1"/>
    </source>
</evidence>
<dbReference type="EMBL" id="JACHMH010000001">
    <property type="protein sequence ID" value="MBB4681074.1"/>
    <property type="molecule type" value="Genomic_DNA"/>
</dbReference>
<organism evidence="3 4">
    <name type="scientific">Crossiella cryophila</name>
    <dbReference type="NCBI Taxonomy" id="43355"/>
    <lineage>
        <taxon>Bacteria</taxon>
        <taxon>Bacillati</taxon>
        <taxon>Actinomycetota</taxon>
        <taxon>Actinomycetes</taxon>
        <taxon>Pseudonocardiales</taxon>
        <taxon>Pseudonocardiaceae</taxon>
        <taxon>Crossiella</taxon>
    </lineage>
</organism>
<dbReference type="PANTHER" id="PTHR43244:SF1">
    <property type="entry name" value="5,10-METHYLENETETRAHYDROMETHANOPTERIN REDUCTASE"/>
    <property type="match status" value="1"/>
</dbReference>
<dbReference type="PANTHER" id="PTHR43244">
    <property type="match status" value="1"/>
</dbReference>